<keyword evidence="1" id="KW-1133">Transmembrane helix</keyword>
<feature type="transmembrane region" description="Helical" evidence="1">
    <location>
        <begin position="106"/>
        <end position="131"/>
    </location>
</feature>
<comment type="caution">
    <text evidence="2">The sequence shown here is derived from an EMBL/GenBank/DDBJ whole genome shotgun (WGS) entry which is preliminary data.</text>
</comment>
<evidence type="ECO:0000313" key="3">
    <source>
        <dbReference type="Proteomes" id="UP001482620"/>
    </source>
</evidence>
<organism evidence="2 3">
    <name type="scientific">Ilyodon furcidens</name>
    <name type="common">goldbreast splitfin</name>
    <dbReference type="NCBI Taxonomy" id="33524"/>
    <lineage>
        <taxon>Eukaryota</taxon>
        <taxon>Metazoa</taxon>
        <taxon>Chordata</taxon>
        <taxon>Craniata</taxon>
        <taxon>Vertebrata</taxon>
        <taxon>Euteleostomi</taxon>
        <taxon>Actinopterygii</taxon>
        <taxon>Neopterygii</taxon>
        <taxon>Teleostei</taxon>
        <taxon>Neoteleostei</taxon>
        <taxon>Acanthomorphata</taxon>
        <taxon>Ovalentaria</taxon>
        <taxon>Atherinomorphae</taxon>
        <taxon>Cyprinodontiformes</taxon>
        <taxon>Goodeidae</taxon>
        <taxon>Ilyodon</taxon>
    </lineage>
</organism>
<name>A0ABV0TX22_9TELE</name>
<dbReference type="Proteomes" id="UP001482620">
    <property type="component" value="Unassembled WGS sequence"/>
</dbReference>
<gene>
    <name evidence="2" type="ORF">ILYODFUR_023382</name>
</gene>
<reference evidence="2 3" key="1">
    <citation type="submission" date="2021-06" db="EMBL/GenBank/DDBJ databases">
        <authorList>
            <person name="Palmer J.M."/>
        </authorList>
    </citation>
    <scope>NUCLEOTIDE SEQUENCE [LARGE SCALE GENOMIC DNA]</scope>
    <source>
        <strain evidence="3">if_2019</strain>
        <tissue evidence="2">Muscle</tissue>
    </source>
</reference>
<sequence>MHETYPSFSFLCAYTTFSCMPRVKQVFGVLDSPEYSGATTGVYRPVIHEGKDEHHKLPGDGSSVDLLHGFIPAAVSAPPTGPMQVTQEKTLEEPWKHVSQCMDTGVYLPFLVSLISSLGWFLVIWVCGSVHHDLCSRFRLRQLISKDLNGSLGGPV</sequence>
<keyword evidence="1" id="KW-0472">Membrane</keyword>
<keyword evidence="1" id="KW-0812">Transmembrane</keyword>
<evidence type="ECO:0000256" key="1">
    <source>
        <dbReference type="SAM" id="Phobius"/>
    </source>
</evidence>
<dbReference type="EMBL" id="JAHRIQ010049013">
    <property type="protein sequence ID" value="MEQ2237468.1"/>
    <property type="molecule type" value="Genomic_DNA"/>
</dbReference>
<keyword evidence="3" id="KW-1185">Reference proteome</keyword>
<protein>
    <submittedName>
        <fullName evidence="2">Uncharacterized protein</fullName>
    </submittedName>
</protein>
<evidence type="ECO:0000313" key="2">
    <source>
        <dbReference type="EMBL" id="MEQ2237468.1"/>
    </source>
</evidence>
<proteinExistence type="predicted"/>
<accession>A0ABV0TX22</accession>